<evidence type="ECO:0000259" key="12">
    <source>
        <dbReference type="Pfam" id="PF01433"/>
    </source>
</evidence>
<feature type="binding site" evidence="9">
    <location>
        <position position="327"/>
    </location>
    <ligand>
        <name>Zn(2+)</name>
        <dbReference type="ChEBI" id="CHEBI:29105"/>
        <note>catalytic</note>
    </ligand>
</feature>
<evidence type="ECO:0000256" key="9">
    <source>
        <dbReference type="PIRSR" id="PIRSR634016-3"/>
    </source>
</evidence>
<dbReference type="Pfam" id="PF01433">
    <property type="entry name" value="Peptidase_M1"/>
    <property type="match status" value="1"/>
</dbReference>
<evidence type="ECO:0000256" key="4">
    <source>
        <dbReference type="ARBA" id="ARBA00022723"/>
    </source>
</evidence>
<proteinExistence type="inferred from homology"/>
<dbReference type="Pfam" id="PF17900">
    <property type="entry name" value="Peptidase_M1_N"/>
    <property type="match status" value="1"/>
</dbReference>
<protein>
    <recommendedName>
        <fullName evidence="11">Aminopeptidase</fullName>
        <ecNumber evidence="11">3.4.11.-</ecNumber>
    </recommendedName>
</protein>
<dbReference type="EMBL" id="LT598447">
    <property type="protein sequence ID" value="SCV05555.1"/>
    <property type="molecule type" value="Genomic_DNA"/>
</dbReference>
<dbReference type="InterPro" id="IPR050344">
    <property type="entry name" value="Peptidase_M1_aminopeptidases"/>
</dbReference>
<dbReference type="GO" id="GO:0070006">
    <property type="term" value="F:metalloaminopeptidase activity"/>
    <property type="evidence" value="ECO:0007669"/>
    <property type="project" value="TreeGrafter"/>
</dbReference>
<dbReference type="CDD" id="cd09601">
    <property type="entry name" value="M1_APN-Q_like"/>
    <property type="match status" value="1"/>
</dbReference>
<dbReference type="GO" id="GO:0042277">
    <property type="term" value="F:peptide binding"/>
    <property type="evidence" value="ECO:0007669"/>
    <property type="project" value="TreeGrafter"/>
</dbReference>
<dbReference type="OrthoDB" id="10031169at2759"/>
<dbReference type="GO" id="GO:0016020">
    <property type="term" value="C:membrane"/>
    <property type="evidence" value="ECO:0007669"/>
    <property type="project" value="TreeGrafter"/>
</dbReference>
<evidence type="ECO:0000259" key="13">
    <source>
        <dbReference type="Pfam" id="PF11838"/>
    </source>
</evidence>
<evidence type="ECO:0000256" key="1">
    <source>
        <dbReference type="ARBA" id="ARBA00010136"/>
    </source>
</evidence>
<dbReference type="FunFam" id="2.60.40.1910:FF:000004">
    <property type="entry name" value="Aminopeptidase"/>
    <property type="match status" value="1"/>
</dbReference>
<dbReference type="Gene3D" id="1.10.390.10">
    <property type="entry name" value="Neutral Protease Domain 2"/>
    <property type="match status" value="1"/>
</dbReference>
<feature type="domain" description="Peptidase M1 membrane alanine aminopeptidase" evidence="12">
    <location>
        <begin position="232"/>
        <end position="449"/>
    </location>
</feature>
<dbReference type="GO" id="GO:0008270">
    <property type="term" value="F:zinc ion binding"/>
    <property type="evidence" value="ECO:0007669"/>
    <property type="project" value="UniProtKB-UniRule"/>
</dbReference>
<sequence length="862" mass="97518">MTSENPDREVLPTNVTPVHYDLSLEPNFETFKFSGSLNIDLKVNDASKDVVQLNTVDIDIHTAEIGGKKALKWDTDSETQVTTFEFAKGLLSDAETATLKLTFTGILNDNMAGFYRAKYTDKKTGETKYMATTQMEPTDARRAFPCFDEPNLKATFDITLISSSHLTHLSNMDVKSECIKDGRKYTAFNTTPKMSTYLVAFIVAELKYVENKDFRIPVRVYATPGEEQHGQFAADLTAKTLAFFERTFGIKYPLPKMDNVAVHEFSAGAMENWGLVTYRVVDLLLDRENSSLGRVQRVAEVVQHELAHQWFGNLVTMDWWEGLWLNEGFATWMSWYSCNEFEPEWKVWEQYVSDTLQSALTLDSLRSSHPIEVPVKRADEINQIFDAISYSKGSSLLRMISQWLGEDVFIKGVSQYLNKFKYGNAKTEDLWDALADASGKDVRKVMDIWTKKVGFPIVSVKEDGNNVTFTQNRYLTTKDVRPEEDQTLFPVFLALKNGKEVDHSLVLNERTKTVTVKDPEFLKVNANQAGIFITSYSDERWAKLGKQADLLSVEDRTGLVADAKALSTSGYTSTTNFLELISGWKTESSFVVWEQMIKSLYSLRATWLFEPKDVNEALNEFTRQLIAAKVEELGWKFETSDSFATQRMKVEMFSTASAAKIPSVVSASLEMFDKYVAGDKNAIPALLKPSVFSTAAKKGGQEYYEKMFGIYQNPVSTDEKLAALRSMGRFEDPKLMERTLGYLFDGTVLVQDIYIPMQGMRMHAAGVKALWVWITENWDELTKRLPPGLSMLGSVVAMGCSGFTSLESIEEVKKFFGSRSTKGFDQGLAQALDTITSKARWIKRDRDQVSRYLKENGFQKNA</sequence>
<evidence type="ECO:0000256" key="5">
    <source>
        <dbReference type="ARBA" id="ARBA00022801"/>
    </source>
</evidence>
<keyword evidence="2 11" id="KW-0031">Aminopeptidase</keyword>
<dbReference type="FunFam" id="2.60.40.1730:FF:000002">
    <property type="entry name" value="Aminopeptidase"/>
    <property type="match status" value="1"/>
</dbReference>
<evidence type="ECO:0000256" key="8">
    <source>
        <dbReference type="PIRSR" id="PIRSR634016-1"/>
    </source>
</evidence>
<keyword evidence="6 9" id="KW-0862">Zinc</keyword>
<feature type="binding site" evidence="9">
    <location>
        <position position="304"/>
    </location>
    <ligand>
        <name>Zn(2+)</name>
        <dbReference type="ChEBI" id="CHEBI:29105"/>
        <note>catalytic</note>
    </ligand>
</feature>
<evidence type="ECO:0000256" key="11">
    <source>
        <dbReference type="RuleBase" id="RU364040"/>
    </source>
</evidence>
<dbReference type="GO" id="GO:0005737">
    <property type="term" value="C:cytoplasm"/>
    <property type="evidence" value="ECO:0007669"/>
    <property type="project" value="TreeGrafter"/>
</dbReference>
<dbReference type="InterPro" id="IPR042097">
    <property type="entry name" value="Aminopeptidase_N-like_N_sf"/>
</dbReference>
<dbReference type="InterPro" id="IPR027268">
    <property type="entry name" value="Peptidase_M4/M1_CTD_sf"/>
</dbReference>
<keyword evidence="5 11" id="KW-0378">Hydrolase</keyword>
<evidence type="ECO:0000313" key="16">
    <source>
        <dbReference type="Proteomes" id="UP000189911"/>
    </source>
</evidence>
<dbReference type="Gene3D" id="1.25.50.20">
    <property type="match status" value="1"/>
</dbReference>
<dbReference type="Gene3D" id="2.60.40.1910">
    <property type="match status" value="1"/>
</dbReference>
<evidence type="ECO:0000256" key="6">
    <source>
        <dbReference type="ARBA" id="ARBA00022833"/>
    </source>
</evidence>
<evidence type="ECO:0000313" key="15">
    <source>
        <dbReference type="EMBL" id="SCV05555.1"/>
    </source>
</evidence>
<organism evidence="15 16">
    <name type="scientific">Lachancea nothofagi CBS 11611</name>
    <dbReference type="NCBI Taxonomy" id="1266666"/>
    <lineage>
        <taxon>Eukaryota</taxon>
        <taxon>Fungi</taxon>
        <taxon>Dikarya</taxon>
        <taxon>Ascomycota</taxon>
        <taxon>Saccharomycotina</taxon>
        <taxon>Saccharomycetes</taxon>
        <taxon>Saccharomycetales</taxon>
        <taxon>Saccharomycetaceae</taxon>
        <taxon>Lachancea</taxon>
    </lineage>
</organism>
<keyword evidence="7 11" id="KW-0482">Metalloprotease</keyword>
<gene>
    <name evidence="15" type="ORF">LANO_0H10066G</name>
</gene>
<dbReference type="Proteomes" id="UP000189911">
    <property type="component" value="Chromosome H"/>
</dbReference>
<dbReference type="GO" id="GO:0043171">
    <property type="term" value="P:peptide catabolic process"/>
    <property type="evidence" value="ECO:0007669"/>
    <property type="project" value="TreeGrafter"/>
</dbReference>
<reference evidence="16" key="1">
    <citation type="submission" date="2016-03" db="EMBL/GenBank/DDBJ databases">
        <authorList>
            <person name="Devillers Hugo."/>
        </authorList>
    </citation>
    <scope>NUCLEOTIDE SEQUENCE [LARGE SCALE GENOMIC DNA]</scope>
</reference>
<comment type="similarity">
    <text evidence="1 11">Belongs to the peptidase M1 family.</text>
</comment>
<comment type="cofactor">
    <cofactor evidence="9 11">
        <name>Zn(2+)</name>
        <dbReference type="ChEBI" id="CHEBI:29105"/>
    </cofactor>
    <text evidence="9 11">Binds 1 zinc ion per subunit.</text>
</comment>
<evidence type="ECO:0000256" key="3">
    <source>
        <dbReference type="ARBA" id="ARBA00022670"/>
    </source>
</evidence>
<dbReference type="EC" id="3.4.11.-" evidence="11"/>
<dbReference type="FunFam" id="1.25.50.20:FF:000002">
    <property type="entry name" value="Aminopeptidase"/>
    <property type="match status" value="1"/>
</dbReference>
<evidence type="ECO:0000256" key="2">
    <source>
        <dbReference type="ARBA" id="ARBA00022438"/>
    </source>
</evidence>
<keyword evidence="4 9" id="KW-0479">Metal-binding</keyword>
<dbReference type="Gene3D" id="2.60.40.1730">
    <property type="entry name" value="tricorn interacting facor f3 domain"/>
    <property type="match status" value="1"/>
</dbReference>
<dbReference type="InterPro" id="IPR045357">
    <property type="entry name" value="Aminopeptidase_N-like_N"/>
</dbReference>
<dbReference type="InterPro" id="IPR034016">
    <property type="entry name" value="M1_APN-typ"/>
</dbReference>
<feature type="domain" description="Aminopeptidase N-like N-terminal" evidence="14">
    <location>
        <begin position="17"/>
        <end position="198"/>
    </location>
</feature>
<dbReference type="GO" id="GO:0006508">
    <property type="term" value="P:proteolysis"/>
    <property type="evidence" value="ECO:0007669"/>
    <property type="project" value="UniProtKB-KW"/>
</dbReference>
<keyword evidence="16" id="KW-1185">Reference proteome</keyword>
<dbReference type="SUPFAM" id="SSF63737">
    <property type="entry name" value="Leukotriene A4 hydrolase N-terminal domain"/>
    <property type="match status" value="1"/>
</dbReference>
<dbReference type="InterPro" id="IPR014782">
    <property type="entry name" value="Peptidase_M1_dom"/>
</dbReference>
<feature type="active site" description="Proton acceptor" evidence="8">
    <location>
        <position position="305"/>
    </location>
</feature>
<keyword evidence="3 11" id="KW-0645">Protease</keyword>
<evidence type="ECO:0000256" key="10">
    <source>
        <dbReference type="PIRSR" id="PIRSR634016-4"/>
    </source>
</evidence>
<accession>A0A1G4KMD6</accession>
<dbReference type="AlphaFoldDB" id="A0A1G4KMD6"/>
<dbReference type="FunFam" id="1.10.390.10:FF:000001">
    <property type="entry name" value="Aminopeptidase"/>
    <property type="match status" value="1"/>
</dbReference>
<feature type="site" description="Transition state stabilizer" evidence="10">
    <location>
        <position position="390"/>
    </location>
</feature>
<name>A0A1G4KMD6_9SACH</name>
<dbReference type="PRINTS" id="PR00756">
    <property type="entry name" value="ALADIPTASE"/>
</dbReference>
<feature type="domain" description="ERAP1-like C-terminal" evidence="13">
    <location>
        <begin position="521"/>
        <end position="836"/>
    </location>
</feature>
<evidence type="ECO:0000259" key="14">
    <source>
        <dbReference type="Pfam" id="PF17900"/>
    </source>
</evidence>
<dbReference type="InterPro" id="IPR001930">
    <property type="entry name" value="Peptidase_M1"/>
</dbReference>
<dbReference type="InterPro" id="IPR024571">
    <property type="entry name" value="ERAP1-like_C_dom"/>
</dbReference>
<dbReference type="PANTHER" id="PTHR11533:SF174">
    <property type="entry name" value="PUROMYCIN-SENSITIVE AMINOPEPTIDASE-RELATED"/>
    <property type="match status" value="1"/>
</dbReference>
<dbReference type="PANTHER" id="PTHR11533">
    <property type="entry name" value="PROTEASE M1 ZINC METALLOPROTEASE"/>
    <property type="match status" value="1"/>
</dbReference>
<dbReference type="Pfam" id="PF11838">
    <property type="entry name" value="ERAP1_C"/>
    <property type="match status" value="1"/>
</dbReference>
<evidence type="ECO:0000256" key="7">
    <source>
        <dbReference type="ARBA" id="ARBA00023049"/>
    </source>
</evidence>
<feature type="binding site" evidence="9">
    <location>
        <position position="308"/>
    </location>
    <ligand>
        <name>Zn(2+)</name>
        <dbReference type="ChEBI" id="CHEBI:29105"/>
        <note>catalytic</note>
    </ligand>
</feature>
<dbReference type="SUPFAM" id="SSF55486">
    <property type="entry name" value="Metalloproteases ('zincins'), catalytic domain"/>
    <property type="match status" value="1"/>
</dbReference>